<evidence type="ECO:0000313" key="2">
    <source>
        <dbReference type="EMBL" id="KAK4028093.1"/>
    </source>
</evidence>
<dbReference type="Proteomes" id="UP001234178">
    <property type="component" value="Unassembled WGS sequence"/>
</dbReference>
<dbReference type="EMBL" id="JAOYFB010000038">
    <property type="protein sequence ID" value="KAK4028093.1"/>
    <property type="molecule type" value="Genomic_DNA"/>
</dbReference>
<comment type="caution">
    <text evidence="2">The sequence shown here is derived from an EMBL/GenBank/DDBJ whole genome shotgun (WGS) entry which is preliminary data.</text>
</comment>
<organism evidence="2 3">
    <name type="scientific">Daphnia magna</name>
    <dbReference type="NCBI Taxonomy" id="35525"/>
    <lineage>
        <taxon>Eukaryota</taxon>
        <taxon>Metazoa</taxon>
        <taxon>Ecdysozoa</taxon>
        <taxon>Arthropoda</taxon>
        <taxon>Crustacea</taxon>
        <taxon>Branchiopoda</taxon>
        <taxon>Diplostraca</taxon>
        <taxon>Cladocera</taxon>
        <taxon>Anomopoda</taxon>
        <taxon>Daphniidae</taxon>
        <taxon>Daphnia</taxon>
    </lineage>
</organism>
<feature type="signal peptide" evidence="1">
    <location>
        <begin position="1"/>
        <end position="24"/>
    </location>
</feature>
<sequence>MSHLGILILSTLFLCNSITPLSQSQITIDFTLQNGYLLLELVSSDANVQIRFRLVLTISVCQSKENDTNVPPRFELGLPDSESGVLTITPWDRCRIVVILRSGISGVVNTSKVLITVIPKWMALDVSVLSNEDFQTRIKNQRILIRYSSNKFENLLFGIFSKLILYAGRGGGGYPIPVKPYQPKQNIVNRFTTLVKFFNAIILHKWIDLIKSNPFLAYGLPIIIHLVHDPSNHTDKNIQSVYYSVRGITRDTLNRTDLPT</sequence>
<keyword evidence="3" id="KW-1185">Reference proteome</keyword>
<name>A0ABR0AT04_9CRUS</name>
<feature type="chain" id="PRO_5045247275" evidence="1">
    <location>
        <begin position="25"/>
        <end position="260"/>
    </location>
</feature>
<gene>
    <name evidence="2" type="ORF">OUZ56_017271</name>
</gene>
<reference evidence="2 3" key="1">
    <citation type="journal article" date="2023" name="Nucleic Acids Res.">
        <title>The hologenome of Daphnia magna reveals possible DNA methylation and microbiome-mediated evolution of the host genome.</title>
        <authorList>
            <person name="Chaturvedi A."/>
            <person name="Li X."/>
            <person name="Dhandapani V."/>
            <person name="Marshall H."/>
            <person name="Kissane S."/>
            <person name="Cuenca-Cambronero M."/>
            <person name="Asole G."/>
            <person name="Calvet F."/>
            <person name="Ruiz-Romero M."/>
            <person name="Marangio P."/>
            <person name="Guigo R."/>
            <person name="Rago D."/>
            <person name="Mirbahai L."/>
            <person name="Eastwood N."/>
            <person name="Colbourne J.K."/>
            <person name="Zhou J."/>
            <person name="Mallon E."/>
            <person name="Orsini L."/>
        </authorList>
    </citation>
    <scope>NUCLEOTIDE SEQUENCE [LARGE SCALE GENOMIC DNA]</scope>
    <source>
        <strain evidence="2">LRV0_1</strain>
    </source>
</reference>
<evidence type="ECO:0000256" key="1">
    <source>
        <dbReference type="SAM" id="SignalP"/>
    </source>
</evidence>
<protein>
    <submittedName>
        <fullName evidence="2">Uncharacterized protein</fullName>
    </submittedName>
</protein>
<keyword evidence="1" id="KW-0732">Signal</keyword>
<evidence type="ECO:0000313" key="3">
    <source>
        <dbReference type="Proteomes" id="UP001234178"/>
    </source>
</evidence>
<accession>A0ABR0AT04</accession>
<proteinExistence type="predicted"/>